<evidence type="ECO:0000313" key="4">
    <source>
        <dbReference type="Proteomes" id="UP001500575"/>
    </source>
</evidence>
<dbReference type="Pfam" id="PF01391">
    <property type="entry name" value="Collagen"/>
    <property type="match status" value="1"/>
</dbReference>
<feature type="compositionally biased region" description="Low complexity" evidence="1">
    <location>
        <begin position="82"/>
        <end position="113"/>
    </location>
</feature>
<dbReference type="InterPro" id="IPR008160">
    <property type="entry name" value="Collagen"/>
</dbReference>
<feature type="signal peptide" evidence="2">
    <location>
        <begin position="1"/>
        <end position="29"/>
    </location>
</feature>
<evidence type="ECO:0000256" key="1">
    <source>
        <dbReference type="SAM" id="MobiDB-lite"/>
    </source>
</evidence>
<feature type="chain" id="PRO_5045395080" description="Collagen-like protein" evidence="2">
    <location>
        <begin position="30"/>
        <end position="195"/>
    </location>
</feature>
<keyword evidence="2" id="KW-0732">Signal</keyword>
<accession>A0ABP5JBU6</accession>
<sequence>MTRNLSSRTKLALLLTGALVLGSSTGAGAAALITSKDVKDGSLAGRDVKNGSLTGADVRDGSLTQSEYTGSLVGPVGPQGPAGPKGAQGAQGAPGASGAAGAQGPVGPTGAQGPAGVRNVVAVSSGDVTVPWQNTAFWGVNCPAGTKALSGGLSGPDGDLIETAPQDNGVGWWVGVYNSWPSSHTYRAWVVCATA</sequence>
<evidence type="ECO:0000256" key="2">
    <source>
        <dbReference type="SAM" id="SignalP"/>
    </source>
</evidence>
<comment type="caution">
    <text evidence="3">The sequence shown here is derived from an EMBL/GenBank/DDBJ whole genome shotgun (WGS) entry which is preliminary data.</text>
</comment>
<name>A0ABP5JBU6_9ACTN</name>
<keyword evidence="4" id="KW-1185">Reference proteome</keyword>
<protein>
    <recommendedName>
        <fullName evidence="5">Collagen-like protein</fullName>
    </recommendedName>
</protein>
<organism evidence="3 4">
    <name type="scientific">Nocardioides bigeumensis</name>
    <dbReference type="NCBI Taxonomy" id="433657"/>
    <lineage>
        <taxon>Bacteria</taxon>
        <taxon>Bacillati</taxon>
        <taxon>Actinomycetota</taxon>
        <taxon>Actinomycetes</taxon>
        <taxon>Propionibacteriales</taxon>
        <taxon>Nocardioidaceae</taxon>
        <taxon>Nocardioides</taxon>
    </lineage>
</organism>
<proteinExistence type="predicted"/>
<evidence type="ECO:0000313" key="3">
    <source>
        <dbReference type="EMBL" id="GAA2115728.1"/>
    </source>
</evidence>
<feature type="region of interest" description="Disordered" evidence="1">
    <location>
        <begin position="41"/>
        <end position="113"/>
    </location>
</feature>
<dbReference type="EMBL" id="BAAAQQ010000002">
    <property type="protein sequence ID" value="GAA2115728.1"/>
    <property type="molecule type" value="Genomic_DNA"/>
</dbReference>
<gene>
    <name evidence="3" type="ORF">GCM10009843_05390</name>
</gene>
<evidence type="ECO:0008006" key="5">
    <source>
        <dbReference type="Google" id="ProtNLM"/>
    </source>
</evidence>
<dbReference type="RefSeq" id="WP_344302068.1">
    <property type="nucleotide sequence ID" value="NZ_BAAAQQ010000002.1"/>
</dbReference>
<reference evidence="4" key="1">
    <citation type="journal article" date="2019" name="Int. J. Syst. Evol. Microbiol.">
        <title>The Global Catalogue of Microorganisms (GCM) 10K type strain sequencing project: providing services to taxonomists for standard genome sequencing and annotation.</title>
        <authorList>
            <consortium name="The Broad Institute Genomics Platform"/>
            <consortium name="The Broad Institute Genome Sequencing Center for Infectious Disease"/>
            <person name="Wu L."/>
            <person name="Ma J."/>
        </authorList>
    </citation>
    <scope>NUCLEOTIDE SEQUENCE [LARGE SCALE GENOMIC DNA]</scope>
    <source>
        <strain evidence="4">JCM 16021</strain>
    </source>
</reference>
<dbReference type="Proteomes" id="UP001500575">
    <property type="component" value="Unassembled WGS sequence"/>
</dbReference>